<dbReference type="AlphaFoldDB" id="A0A1X0NNA3"/>
<sequence>MRLRTLCVPLAAPLCTTTRAFSEVKCNYDGTATPPWPAAGEAPKYPPARADHPLPKPRMRKTQTEWMFYHGHGGRLGVYGPSREIADFEFADGTPSSISGRRYAFKHHQDYLLVQLIRAGAVVERYAAHGLLPRVPGTAEQRDWDPAIPLFLEDVDEHGRPPPTPLQGQQQQQQQQQQVNNMMCARMIDERMGRTAHTPNELANRHEGEKLEPNTMFASYDPSAFVSDHVKMRDDKRPYWSRRRWALTDKFLVPKSPKAKNTIKDE</sequence>
<dbReference type="OrthoDB" id="257566at2759"/>
<evidence type="ECO:0000256" key="1">
    <source>
        <dbReference type="SAM" id="MobiDB-lite"/>
    </source>
</evidence>
<dbReference type="EMBL" id="NBCO01000030">
    <property type="protein sequence ID" value="ORC86202.1"/>
    <property type="molecule type" value="Genomic_DNA"/>
</dbReference>
<organism evidence="2 3">
    <name type="scientific">Trypanosoma theileri</name>
    <dbReference type="NCBI Taxonomy" id="67003"/>
    <lineage>
        <taxon>Eukaryota</taxon>
        <taxon>Discoba</taxon>
        <taxon>Euglenozoa</taxon>
        <taxon>Kinetoplastea</taxon>
        <taxon>Metakinetoplastina</taxon>
        <taxon>Trypanosomatida</taxon>
        <taxon>Trypanosomatidae</taxon>
        <taxon>Trypanosoma</taxon>
    </lineage>
</organism>
<dbReference type="RefSeq" id="XP_028880268.1">
    <property type="nucleotide sequence ID" value="XM_029028565.1"/>
</dbReference>
<evidence type="ECO:0000313" key="3">
    <source>
        <dbReference type="Proteomes" id="UP000192257"/>
    </source>
</evidence>
<proteinExistence type="predicted"/>
<dbReference type="GeneID" id="39988345"/>
<feature type="region of interest" description="Disordered" evidence="1">
    <location>
        <begin position="154"/>
        <end position="176"/>
    </location>
</feature>
<gene>
    <name evidence="2" type="ORF">TM35_000302420</name>
</gene>
<protein>
    <submittedName>
        <fullName evidence="2">Uncharacterized protein</fullName>
    </submittedName>
</protein>
<keyword evidence="3" id="KW-1185">Reference proteome</keyword>
<name>A0A1X0NNA3_9TRYP</name>
<feature type="region of interest" description="Disordered" evidence="1">
    <location>
        <begin position="37"/>
        <end position="56"/>
    </location>
</feature>
<evidence type="ECO:0000313" key="2">
    <source>
        <dbReference type="EMBL" id="ORC86202.1"/>
    </source>
</evidence>
<dbReference type="VEuPathDB" id="TriTrypDB:TM35_000302420"/>
<dbReference type="Proteomes" id="UP000192257">
    <property type="component" value="Unassembled WGS sequence"/>
</dbReference>
<reference evidence="2 3" key="1">
    <citation type="submission" date="2017-03" db="EMBL/GenBank/DDBJ databases">
        <title>An alternative strategy for trypanosome survival in the mammalian bloodstream revealed through genome and transcriptome analysis of the ubiquitous bovine parasite Trypanosoma (Megatrypanum) theileri.</title>
        <authorList>
            <person name="Kelly S."/>
            <person name="Ivens A."/>
            <person name="Mott A."/>
            <person name="O'Neill E."/>
            <person name="Emms D."/>
            <person name="Macleod O."/>
            <person name="Voorheis P."/>
            <person name="Matthews J."/>
            <person name="Matthews K."/>
            <person name="Carrington M."/>
        </authorList>
    </citation>
    <scope>NUCLEOTIDE SEQUENCE [LARGE SCALE GENOMIC DNA]</scope>
    <source>
        <strain evidence="2">Edinburgh</strain>
    </source>
</reference>
<feature type="compositionally biased region" description="Low complexity" evidence="1">
    <location>
        <begin position="167"/>
        <end position="176"/>
    </location>
</feature>
<accession>A0A1X0NNA3</accession>
<dbReference type="STRING" id="67003.A0A1X0NNA3"/>
<comment type="caution">
    <text evidence="2">The sequence shown here is derived from an EMBL/GenBank/DDBJ whole genome shotgun (WGS) entry which is preliminary data.</text>
</comment>